<dbReference type="Pfam" id="PF13578">
    <property type="entry name" value="Methyltransf_24"/>
    <property type="match status" value="1"/>
</dbReference>
<name>A0A1I6V7W2_9PSEU</name>
<proteinExistence type="predicted"/>
<dbReference type="STRING" id="95161.SAMN05660874_05688"/>
<dbReference type="PANTHER" id="PTHR40036">
    <property type="entry name" value="MACROCIN O-METHYLTRANSFERASE"/>
    <property type="match status" value="1"/>
</dbReference>
<dbReference type="Gene3D" id="3.40.50.150">
    <property type="entry name" value="Vaccinia Virus protein VP39"/>
    <property type="match status" value="1"/>
</dbReference>
<keyword evidence="1" id="KW-0489">Methyltransferase</keyword>
<dbReference type="InterPro" id="IPR008884">
    <property type="entry name" value="TylF_MeTrfase"/>
</dbReference>
<dbReference type="AlphaFoldDB" id="A0A1I6V7W2"/>
<dbReference type="SUPFAM" id="SSF53335">
    <property type="entry name" value="S-adenosyl-L-methionine-dependent methyltransferases"/>
    <property type="match status" value="1"/>
</dbReference>
<keyword evidence="1" id="KW-0808">Transferase</keyword>
<gene>
    <name evidence="1" type="ORF">SAMN05660874_05688</name>
</gene>
<reference evidence="2" key="1">
    <citation type="submission" date="2016-10" db="EMBL/GenBank/DDBJ databases">
        <authorList>
            <person name="Varghese N."/>
            <person name="Submissions S."/>
        </authorList>
    </citation>
    <scope>NUCLEOTIDE SEQUENCE [LARGE SCALE GENOMIC DNA]</scope>
    <source>
        <strain evidence="2">DSM 44771</strain>
    </source>
</reference>
<keyword evidence="2" id="KW-1185">Reference proteome</keyword>
<dbReference type="Proteomes" id="UP000198852">
    <property type="component" value="Unassembled WGS sequence"/>
</dbReference>
<dbReference type="PANTHER" id="PTHR40036:SF1">
    <property type="entry name" value="MACROCIN O-METHYLTRANSFERASE"/>
    <property type="match status" value="1"/>
</dbReference>
<dbReference type="GO" id="GO:0008168">
    <property type="term" value="F:methyltransferase activity"/>
    <property type="evidence" value="ECO:0007669"/>
    <property type="project" value="UniProtKB-KW"/>
</dbReference>
<protein>
    <submittedName>
        <fullName evidence="1">Methyltransferase domain-containing protein</fullName>
    </submittedName>
</protein>
<organism evidence="1 2">
    <name type="scientific">Saccharopolyspora flava</name>
    <dbReference type="NCBI Taxonomy" id="95161"/>
    <lineage>
        <taxon>Bacteria</taxon>
        <taxon>Bacillati</taxon>
        <taxon>Actinomycetota</taxon>
        <taxon>Actinomycetes</taxon>
        <taxon>Pseudonocardiales</taxon>
        <taxon>Pseudonocardiaceae</taxon>
        <taxon>Saccharopolyspora</taxon>
    </lineage>
</organism>
<dbReference type="GO" id="GO:0032259">
    <property type="term" value="P:methylation"/>
    <property type="evidence" value="ECO:0007669"/>
    <property type="project" value="UniProtKB-KW"/>
</dbReference>
<dbReference type="EMBL" id="FOZX01000018">
    <property type="protein sequence ID" value="SFT09766.1"/>
    <property type="molecule type" value="Genomic_DNA"/>
</dbReference>
<evidence type="ECO:0000313" key="1">
    <source>
        <dbReference type="EMBL" id="SFT09766.1"/>
    </source>
</evidence>
<sequence length="280" mass="31087">MNMLSRVLNPVRVAAREKLQRAVSEAVAGVVRPEVDRAVSATRDFEMRSRRDLFAAGERDAAVSTAKLVHQEMASARMLPHPIATLNHALSLAPAEGMALEFGVYSGTTLAEIARSRKGVEVYGFDSFEGLPEHWRAGFPEGTFGGEMLPDGPPEVEGAELVVGWFDQTLPHFLEAHPGPVAFLHVDCDIYSSTRTVLELVGPRLREGSVVVFDEFFNYPGWQFGEYRAWHEHIEATGWKFSYEAFTIDNEQVAVRLTDVGPSVDVDMFTRPPQAAVRRN</sequence>
<accession>A0A1I6V7W2</accession>
<evidence type="ECO:0000313" key="2">
    <source>
        <dbReference type="Proteomes" id="UP000198852"/>
    </source>
</evidence>
<dbReference type="InterPro" id="IPR029063">
    <property type="entry name" value="SAM-dependent_MTases_sf"/>
</dbReference>